<reference evidence="5 6" key="1">
    <citation type="submission" date="2021-01" db="EMBL/GenBank/DDBJ databases">
        <title>Genomic Encyclopedia of Type Strains, Phase IV (KMG-IV): sequencing the most valuable type-strain genomes for metagenomic binning, comparative biology and taxonomic classification.</title>
        <authorList>
            <person name="Goeker M."/>
        </authorList>
    </citation>
    <scope>NUCLEOTIDE SEQUENCE [LARGE SCALE GENOMIC DNA]</scope>
    <source>
        <strain evidence="5 6">DSM 23711</strain>
    </source>
</reference>
<dbReference type="InterPro" id="IPR016166">
    <property type="entry name" value="FAD-bd_PCMH"/>
</dbReference>
<dbReference type="PANTHER" id="PTHR11748:SF103">
    <property type="entry name" value="GLYCOLATE OXIDASE SUBUNIT GLCE"/>
    <property type="match status" value="1"/>
</dbReference>
<dbReference type="Pfam" id="PF01565">
    <property type="entry name" value="FAD_binding_4"/>
    <property type="match status" value="1"/>
</dbReference>
<keyword evidence="2" id="KW-0274">FAD</keyword>
<accession>A0ABS2MW44</accession>
<protein>
    <submittedName>
        <fullName evidence="5">Glycolate oxidase FAD binding subunit</fullName>
    </submittedName>
</protein>
<dbReference type="EMBL" id="JAFBDR010000002">
    <property type="protein sequence ID" value="MBM7570087.1"/>
    <property type="molecule type" value="Genomic_DNA"/>
</dbReference>
<keyword evidence="6" id="KW-1185">Reference proteome</keyword>
<evidence type="ECO:0000259" key="4">
    <source>
        <dbReference type="PROSITE" id="PS51387"/>
    </source>
</evidence>
<dbReference type="SUPFAM" id="SSF56176">
    <property type="entry name" value="FAD-binding/transporter-associated domain-like"/>
    <property type="match status" value="1"/>
</dbReference>
<dbReference type="Gene3D" id="3.30.465.10">
    <property type="match status" value="1"/>
</dbReference>
<sequence>MLVEEAFLQLQEQFPDVEMKYGKTDNYLGNSGLVRVYPSSEQQISAILKYANENGKTVSVEGNGTKRGFGGLTETADILVSLSRYKGIVEHTVGDMTVTVKSGTVFRELQGFLAKYNQQVSLDPSWPEDATIGGVIASNDSGPKRLGYGSARDAVIGLRVVYPDGSIIRTGGKVVKNVAGYDTNKLFIGSMGTIGIITEITLKLRPSPKAESLSLLSFPDANLKEIHSFVVDLLDSMIEPISLELLNPKLSKNLTGTEQYTLVVGFEDVKSSVDYQINKLKDLKPQNSELNILQDEELRAFWDRLSCMIPNGKRVSSSNQTEACVKIGVKNLDVVQVIRESDLLQDSFNLKVSAHGGLGHGICQVNLLGAQEDVALAISRLREVVESYHGYLIAKHLSLALRHKIDVWGDKPTYFFLFEGIKKKIDPNRVLNEKRFVGGI</sequence>
<dbReference type="PROSITE" id="PS51387">
    <property type="entry name" value="FAD_PCMH"/>
    <property type="match status" value="1"/>
</dbReference>
<evidence type="ECO:0000256" key="2">
    <source>
        <dbReference type="ARBA" id="ARBA00022827"/>
    </source>
</evidence>
<organism evidence="5 6">
    <name type="scientific">Aquibacillus albus</name>
    <dbReference type="NCBI Taxonomy" id="1168171"/>
    <lineage>
        <taxon>Bacteria</taxon>
        <taxon>Bacillati</taxon>
        <taxon>Bacillota</taxon>
        <taxon>Bacilli</taxon>
        <taxon>Bacillales</taxon>
        <taxon>Bacillaceae</taxon>
        <taxon>Aquibacillus</taxon>
    </lineage>
</organism>
<dbReference type="PANTHER" id="PTHR11748">
    <property type="entry name" value="D-LACTATE DEHYDROGENASE"/>
    <property type="match status" value="1"/>
</dbReference>
<evidence type="ECO:0000313" key="5">
    <source>
        <dbReference type="EMBL" id="MBM7570087.1"/>
    </source>
</evidence>
<dbReference type="Proteomes" id="UP001296943">
    <property type="component" value="Unassembled WGS sequence"/>
</dbReference>
<name>A0ABS2MW44_9BACI</name>
<keyword evidence="3" id="KW-0560">Oxidoreductase</keyword>
<evidence type="ECO:0000256" key="3">
    <source>
        <dbReference type="ARBA" id="ARBA00023002"/>
    </source>
</evidence>
<evidence type="ECO:0000313" key="6">
    <source>
        <dbReference type="Proteomes" id="UP001296943"/>
    </source>
</evidence>
<dbReference type="InterPro" id="IPR016164">
    <property type="entry name" value="FAD-linked_Oxase-like_C"/>
</dbReference>
<feature type="domain" description="FAD-binding PCMH-type" evidence="4">
    <location>
        <begin position="28"/>
        <end position="207"/>
    </location>
</feature>
<keyword evidence="1" id="KW-0285">Flavoprotein</keyword>
<proteinExistence type="predicted"/>
<dbReference type="RefSeq" id="WP_204497521.1">
    <property type="nucleotide sequence ID" value="NZ_JAFBDR010000002.1"/>
</dbReference>
<dbReference type="InterPro" id="IPR036318">
    <property type="entry name" value="FAD-bd_PCMH-like_sf"/>
</dbReference>
<evidence type="ECO:0000256" key="1">
    <source>
        <dbReference type="ARBA" id="ARBA00022630"/>
    </source>
</evidence>
<comment type="caution">
    <text evidence="5">The sequence shown here is derived from an EMBL/GenBank/DDBJ whole genome shotgun (WGS) entry which is preliminary data.</text>
</comment>
<gene>
    <name evidence="5" type="ORF">JOC48_000565</name>
</gene>
<dbReference type="InterPro" id="IPR016169">
    <property type="entry name" value="FAD-bd_PCMH_sub2"/>
</dbReference>
<dbReference type="InterPro" id="IPR006094">
    <property type="entry name" value="Oxid_FAD_bind_N"/>
</dbReference>
<dbReference type="SUPFAM" id="SSF55103">
    <property type="entry name" value="FAD-linked oxidases, C-terminal domain"/>
    <property type="match status" value="1"/>
</dbReference>